<keyword evidence="4 8" id="KW-0812">Transmembrane</keyword>
<evidence type="ECO:0000256" key="3">
    <source>
        <dbReference type="ARBA" id="ARBA00022679"/>
    </source>
</evidence>
<comment type="subcellular location">
    <subcellularLocation>
        <location evidence="1">Membrane</location>
        <topology evidence="1">Multi-pass membrane protein</topology>
    </subcellularLocation>
</comment>
<keyword evidence="5 8" id="KW-1133">Transmembrane helix</keyword>
<feature type="transmembrane region" description="Helical" evidence="8">
    <location>
        <begin position="559"/>
        <end position="583"/>
    </location>
</feature>
<dbReference type="InterPro" id="IPR050321">
    <property type="entry name" value="Glycosyltr_2/OpgH_subfam"/>
</dbReference>
<evidence type="ECO:0000313" key="10">
    <source>
        <dbReference type="EMBL" id="MFD1328315.1"/>
    </source>
</evidence>
<dbReference type="Pfam" id="PF13632">
    <property type="entry name" value="Glyco_trans_2_3"/>
    <property type="match status" value="1"/>
</dbReference>
<gene>
    <name evidence="10" type="ORF">ACFQ33_10470</name>
</gene>
<keyword evidence="3" id="KW-0808">Transferase</keyword>
<organism evidence="10 11">
    <name type="scientific">Mycoplana ramosa</name>
    <name type="common">Mycoplana bullata</name>
    <dbReference type="NCBI Taxonomy" id="40837"/>
    <lineage>
        <taxon>Bacteria</taxon>
        <taxon>Pseudomonadati</taxon>
        <taxon>Pseudomonadota</taxon>
        <taxon>Alphaproteobacteria</taxon>
        <taxon>Hyphomicrobiales</taxon>
        <taxon>Rhizobiaceae</taxon>
        <taxon>Mycoplana</taxon>
    </lineage>
</organism>
<feature type="transmembrane region" description="Helical" evidence="8">
    <location>
        <begin position="229"/>
        <end position="247"/>
    </location>
</feature>
<protein>
    <submittedName>
        <fullName evidence="10">Glycosyltransferase family 2 protein</fullName>
    </submittedName>
</protein>
<evidence type="ECO:0000256" key="6">
    <source>
        <dbReference type="ARBA" id="ARBA00023136"/>
    </source>
</evidence>
<feature type="transmembrane region" description="Helical" evidence="8">
    <location>
        <begin position="513"/>
        <end position="539"/>
    </location>
</feature>
<keyword evidence="6 8" id="KW-0472">Membrane</keyword>
<dbReference type="Gene3D" id="3.90.550.10">
    <property type="entry name" value="Spore Coat Polysaccharide Biosynthesis Protein SpsA, Chain A"/>
    <property type="match status" value="1"/>
</dbReference>
<dbReference type="PANTHER" id="PTHR43867:SF2">
    <property type="entry name" value="CELLULOSE SYNTHASE CATALYTIC SUBUNIT A [UDP-FORMING]"/>
    <property type="match status" value="1"/>
</dbReference>
<dbReference type="InterPro" id="IPR001173">
    <property type="entry name" value="Glyco_trans_2-like"/>
</dbReference>
<dbReference type="RefSeq" id="WP_374838521.1">
    <property type="nucleotide sequence ID" value="NZ_JBHEEW010000007.1"/>
</dbReference>
<feature type="region of interest" description="Disordered" evidence="7">
    <location>
        <begin position="636"/>
        <end position="664"/>
    </location>
</feature>
<dbReference type="Proteomes" id="UP001597173">
    <property type="component" value="Unassembled WGS sequence"/>
</dbReference>
<name>A0ABW3YWR8_MYCRA</name>
<evidence type="ECO:0000256" key="8">
    <source>
        <dbReference type="SAM" id="Phobius"/>
    </source>
</evidence>
<dbReference type="PANTHER" id="PTHR43867">
    <property type="entry name" value="CELLULOSE SYNTHASE CATALYTIC SUBUNIT A [UDP-FORMING]"/>
    <property type="match status" value="1"/>
</dbReference>
<dbReference type="SUPFAM" id="SSF53448">
    <property type="entry name" value="Nucleotide-diphospho-sugar transferases"/>
    <property type="match status" value="1"/>
</dbReference>
<dbReference type="InterPro" id="IPR029044">
    <property type="entry name" value="Nucleotide-diphossugar_trans"/>
</dbReference>
<evidence type="ECO:0000256" key="1">
    <source>
        <dbReference type="ARBA" id="ARBA00004141"/>
    </source>
</evidence>
<evidence type="ECO:0000256" key="5">
    <source>
        <dbReference type="ARBA" id="ARBA00022989"/>
    </source>
</evidence>
<feature type="region of interest" description="Disordered" evidence="7">
    <location>
        <begin position="1"/>
        <end position="21"/>
    </location>
</feature>
<dbReference type="EMBL" id="JBHTNF010000005">
    <property type="protein sequence ID" value="MFD1328315.1"/>
    <property type="molecule type" value="Genomic_DNA"/>
</dbReference>
<feature type="transmembrane region" description="Helical" evidence="8">
    <location>
        <begin position="203"/>
        <end position="223"/>
    </location>
</feature>
<evidence type="ECO:0000256" key="4">
    <source>
        <dbReference type="ARBA" id="ARBA00022692"/>
    </source>
</evidence>
<sequence>MRLADYPDQTSSSTAIPPAVEPTDASAPLGAIAPELLAEARVLRRLGFGKPLISDLLLQATRNHTSLEAELLSGGSVRAEVHYEAFAEILGLPFLRTIDPARIADIEGIDTQLVRPGIVRLTFQSQPPLTAIVPTAARITQLQTTLERFPMLRSRLAVTTPQAIRDAIWSAGATRRARETTRQLFDTAPEHSARLTFWGRQGFYTGVSISTALFATAVAPLIAIAVLHVIVSLFFLSTLVIRLSALFGRHRAARARRGAAPCEVRPVYSVFVALYREADVADQLVGVLERLEWPRSRLDIKLICEADDAATLAALRRRPLPPQFEIVMVPPGLPRTKPKALSYALPAARGEFLVIYDAEDRPHPGQLTEAWERFRSAPAELACLQAPLVISNAHASWISALFALEYAALFRRLLPLLAAKRLPMPLGGTSNHFRTAVLRRCGGWDPHNVTEDADLGLRLYRMGYTSGTLDLPTLEDAPENVRTWLGQRTRWFKGWLQTWLVLMRQPVRLIREIGVVPFAVFQVLIGGLLLSSLTHPLLIAYVGHVAWRMMGDGPYAADAFHLTLFVIDIVNIFGSYAVFIALGRAAMGQHERTAVGWRWGLVAPYWMLISLAAWRAVAELRNNPFFWNKTAHRPTAPLTGAPSRPGRAPDPSAATGGEEHAWSG</sequence>
<proteinExistence type="predicted"/>
<evidence type="ECO:0000259" key="9">
    <source>
        <dbReference type="Pfam" id="PF13632"/>
    </source>
</evidence>
<comment type="caution">
    <text evidence="10">The sequence shown here is derived from an EMBL/GenBank/DDBJ whole genome shotgun (WGS) entry which is preliminary data.</text>
</comment>
<feature type="transmembrane region" description="Helical" evidence="8">
    <location>
        <begin position="595"/>
        <end position="617"/>
    </location>
</feature>
<reference evidence="11" key="1">
    <citation type="journal article" date="2019" name="Int. J. Syst. Evol. Microbiol.">
        <title>The Global Catalogue of Microorganisms (GCM) 10K type strain sequencing project: providing services to taxonomists for standard genome sequencing and annotation.</title>
        <authorList>
            <consortium name="The Broad Institute Genomics Platform"/>
            <consortium name="The Broad Institute Genome Sequencing Center for Infectious Disease"/>
            <person name="Wu L."/>
            <person name="Ma J."/>
        </authorList>
    </citation>
    <scope>NUCLEOTIDE SEQUENCE [LARGE SCALE GENOMIC DNA]</scope>
    <source>
        <strain evidence="11">CCUG 55609</strain>
    </source>
</reference>
<evidence type="ECO:0000256" key="2">
    <source>
        <dbReference type="ARBA" id="ARBA00022676"/>
    </source>
</evidence>
<evidence type="ECO:0000256" key="7">
    <source>
        <dbReference type="SAM" id="MobiDB-lite"/>
    </source>
</evidence>
<feature type="domain" description="Glycosyltransferase 2-like" evidence="9">
    <location>
        <begin position="354"/>
        <end position="533"/>
    </location>
</feature>
<accession>A0ABW3YWR8</accession>
<evidence type="ECO:0000313" key="11">
    <source>
        <dbReference type="Proteomes" id="UP001597173"/>
    </source>
</evidence>
<keyword evidence="11" id="KW-1185">Reference proteome</keyword>
<keyword evidence="2" id="KW-0328">Glycosyltransferase</keyword>